<dbReference type="OrthoDB" id="266828at2759"/>
<evidence type="ECO:0000313" key="4">
    <source>
        <dbReference type="Proteomes" id="UP000002316"/>
    </source>
</evidence>
<dbReference type="RefSeq" id="XP_011777666.1">
    <property type="nucleotide sequence ID" value="XM_011779364.1"/>
</dbReference>
<gene>
    <name evidence="3" type="ORF">TbgDal_X4870</name>
</gene>
<keyword evidence="1" id="KW-0472">Membrane</keyword>
<name>D0A2A8_TRYB9</name>
<dbReference type="Proteomes" id="UP000002316">
    <property type="component" value="Chromosome 10"/>
</dbReference>
<feature type="transmembrane region" description="Helical" evidence="1">
    <location>
        <begin position="402"/>
        <end position="424"/>
    </location>
</feature>
<dbReference type="KEGG" id="tbg:TbgDal_X4870"/>
<organism evidence="3 4">
    <name type="scientific">Trypanosoma brucei gambiense (strain MHOM/CI/86/DAL972)</name>
    <dbReference type="NCBI Taxonomy" id="679716"/>
    <lineage>
        <taxon>Eukaryota</taxon>
        <taxon>Discoba</taxon>
        <taxon>Euglenozoa</taxon>
        <taxon>Kinetoplastea</taxon>
        <taxon>Metakinetoplastina</taxon>
        <taxon>Trypanosomatida</taxon>
        <taxon>Trypanosomatidae</taxon>
        <taxon>Trypanosoma</taxon>
    </lineage>
</organism>
<keyword evidence="1" id="KW-0812">Transmembrane</keyword>
<sequence>MPPFCVCVCCLHIWWYVCISPLCKKMKRSDDVSGFTSFLMYSPTYALTLDVSIVLSCLLAIACRIKLFANKSACPCAVPSLKKTGNCGTSFVGDYVRHSTVAKDTVSDGRHNSMPEVLQSNDVTMNRSASPSAAKGGCSETHVSESLTDSKPCGHCSDDALGQLFGMPVNAFAATALINYLSLVSNCLTQYFRPSQVLYATLMSFCDVLLFAMSDYYGEGTSHCRHDKCVSHSDLCDGWRGLKLRSPSVPHELHDLKGIADHKSQRRGGSDPVYPCGVEASSLHLETRGNRWWLMILGFMRSNVDDASKPKHADGGVLSKLRVRRYILPILHTISVAALVILRKYQLLFFLGTAAGYVASCVTLHMVGYGLSALLSVLLFPFIGGGYYGTVRLSTNDERVEMLMGFFSLSGAVHVGGVGVYYVLQQTFSGVCVVLYVLMLLEEDDALYSTHVSLMRWYVNPCGQGLLDAQKLFTFLLLLGSMNRHKQRERLLARYRKNFSSHLL</sequence>
<dbReference type="VEuPathDB" id="TriTrypDB:Tbg972.10.4870"/>
<evidence type="ECO:0000256" key="1">
    <source>
        <dbReference type="SAM" id="Phobius"/>
    </source>
</evidence>
<feature type="transmembrane region" description="Helical" evidence="1">
    <location>
        <begin position="326"/>
        <end position="346"/>
    </location>
</feature>
<feature type="signal peptide" evidence="2">
    <location>
        <begin position="1"/>
        <end position="19"/>
    </location>
</feature>
<keyword evidence="2" id="KW-0732">Signal</keyword>
<feature type="transmembrane region" description="Helical" evidence="1">
    <location>
        <begin position="366"/>
        <end position="390"/>
    </location>
</feature>
<protein>
    <recommendedName>
        <fullName evidence="5">Transmembrane protein</fullName>
    </recommendedName>
</protein>
<keyword evidence="1" id="KW-1133">Transmembrane helix</keyword>
<dbReference type="AlphaFoldDB" id="D0A2A8"/>
<reference evidence="4" key="1">
    <citation type="journal article" date="2010" name="PLoS Negl. Trop. Dis.">
        <title>The genome sequence of Trypanosoma brucei gambiense, causative agent of chronic human african trypanosomiasis.</title>
        <authorList>
            <person name="Jackson A.P."/>
            <person name="Sanders M."/>
            <person name="Berry A."/>
            <person name="McQuillan J."/>
            <person name="Aslett M.A."/>
            <person name="Quail M.A."/>
            <person name="Chukualim B."/>
            <person name="Capewell P."/>
            <person name="MacLeod A."/>
            <person name="Melville S.E."/>
            <person name="Gibson W."/>
            <person name="Barry J.D."/>
            <person name="Berriman M."/>
            <person name="Hertz-Fowler C."/>
        </authorList>
    </citation>
    <scope>NUCLEOTIDE SEQUENCE [LARGE SCALE GENOMIC DNA]</scope>
    <source>
        <strain evidence="4">MHOM/CI/86/DAL972</strain>
    </source>
</reference>
<feature type="chain" id="PRO_5003006243" description="Transmembrane protein" evidence="2">
    <location>
        <begin position="20"/>
        <end position="504"/>
    </location>
</feature>
<dbReference type="EMBL" id="FN554973">
    <property type="protein sequence ID" value="CBH15402.1"/>
    <property type="molecule type" value="Genomic_DNA"/>
</dbReference>
<evidence type="ECO:0000313" key="3">
    <source>
        <dbReference type="EMBL" id="CBH15402.1"/>
    </source>
</evidence>
<accession>D0A2A8</accession>
<dbReference type="GeneID" id="23865568"/>
<proteinExistence type="predicted"/>
<evidence type="ECO:0008006" key="5">
    <source>
        <dbReference type="Google" id="ProtNLM"/>
    </source>
</evidence>
<evidence type="ECO:0000256" key="2">
    <source>
        <dbReference type="SAM" id="SignalP"/>
    </source>
</evidence>